<reference evidence="1 2" key="1">
    <citation type="journal article" date="2016" name="Nat. Commun.">
        <title>Thousands of microbial genomes shed light on interconnected biogeochemical processes in an aquifer system.</title>
        <authorList>
            <person name="Anantharaman K."/>
            <person name="Brown C.T."/>
            <person name="Hug L.A."/>
            <person name="Sharon I."/>
            <person name="Castelle C.J."/>
            <person name="Probst A.J."/>
            <person name="Thomas B.C."/>
            <person name="Singh A."/>
            <person name="Wilkins M.J."/>
            <person name="Karaoz U."/>
            <person name="Brodie E.L."/>
            <person name="Williams K.H."/>
            <person name="Hubbard S.S."/>
            <person name="Banfield J.F."/>
        </authorList>
    </citation>
    <scope>NUCLEOTIDE SEQUENCE [LARGE SCALE GENOMIC DNA]</scope>
</reference>
<dbReference type="EMBL" id="MFTO01000005">
    <property type="protein sequence ID" value="OGI64170.1"/>
    <property type="molecule type" value="Genomic_DNA"/>
</dbReference>
<accession>A0A1F6V3B5</accession>
<sequence>MSHLLEFFGTECPHCVRMHTLVEQIEKEEGVKVDAFEVWHNKENEKKLLEIDKDMCGGVPFFYNEQTKKFICGEAPYETLKAWALGEPFTQEE</sequence>
<evidence type="ECO:0000313" key="1">
    <source>
        <dbReference type="EMBL" id="OGI64170.1"/>
    </source>
</evidence>
<dbReference type="AlphaFoldDB" id="A0A1F6V3B5"/>
<gene>
    <name evidence="1" type="ORF">A2733_02830</name>
</gene>
<protein>
    <recommendedName>
        <fullName evidence="3">Thioredoxin domain-containing protein</fullName>
    </recommendedName>
</protein>
<evidence type="ECO:0000313" key="2">
    <source>
        <dbReference type="Proteomes" id="UP000178985"/>
    </source>
</evidence>
<name>A0A1F6V3B5_9BACT</name>
<dbReference type="Proteomes" id="UP000178985">
    <property type="component" value="Unassembled WGS sequence"/>
</dbReference>
<comment type="caution">
    <text evidence="1">The sequence shown here is derived from an EMBL/GenBank/DDBJ whole genome shotgun (WGS) entry which is preliminary data.</text>
</comment>
<dbReference type="SUPFAM" id="SSF52833">
    <property type="entry name" value="Thioredoxin-like"/>
    <property type="match status" value="1"/>
</dbReference>
<proteinExistence type="predicted"/>
<evidence type="ECO:0008006" key="3">
    <source>
        <dbReference type="Google" id="ProtNLM"/>
    </source>
</evidence>
<dbReference type="InterPro" id="IPR036249">
    <property type="entry name" value="Thioredoxin-like_sf"/>
</dbReference>
<organism evidence="1 2">
    <name type="scientific">Candidatus Nomurabacteria bacterium RIFCSPHIGHO2_01_FULL_40_20</name>
    <dbReference type="NCBI Taxonomy" id="1801738"/>
    <lineage>
        <taxon>Bacteria</taxon>
        <taxon>Candidatus Nomuraibacteriota</taxon>
    </lineage>
</organism>
<dbReference type="Gene3D" id="3.40.30.10">
    <property type="entry name" value="Glutaredoxin"/>
    <property type="match status" value="1"/>
</dbReference>